<gene>
    <name evidence="1" type="ORF">SAMN06295900_11126</name>
</gene>
<sequence length="122" mass="13430">MKMEEQRYFPGQTQLCSVARATCILAPNGPLKLRYRDRSLSSLDAAFEIVVDLYEGERYVMPCAAWVAISAMGSAPVRAVFIRPPAWPLRVAHVASRLRASVMAALAGGNMSARSHTPRNRP</sequence>
<dbReference type="Proteomes" id="UP000192911">
    <property type="component" value="Unassembled WGS sequence"/>
</dbReference>
<dbReference type="OrthoDB" id="9007689at2"/>
<protein>
    <submittedName>
        <fullName evidence="1">Uncharacterized protein</fullName>
    </submittedName>
</protein>
<keyword evidence="2" id="KW-1185">Reference proteome</keyword>
<evidence type="ECO:0000313" key="1">
    <source>
        <dbReference type="EMBL" id="SMF57744.1"/>
    </source>
</evidence>
<proteinExistence type="predicted"/>
<dbReference type="RefSeq" id="WP_139831187.1">
    <property type="nucleotide sequence ID" value="NZ_BSQD01000008.1"/>
</dbReference>
<name>A0A1X7FS25_TRICW</name>
<reference evidence="2" key="1">
    <citation type="submission" date="2017-04" db="EMBL/GenBank/DDBJ databases">
        <authorList>
            <person name="Varghese N."/>
            <person name="Submissions S."/>
        </authorList>
    </citation>
    <scope>NUCLEOTIDE SEQUENCE [LARGE SCALE GENOMIC DNA]</scope>
    <source>
        <strain evidence="2">Ballard 720</strain>
    </source>
</reference>
<dbReference type="EMBL" id="FXAH01000011">
    <property type="protein sequence ID" value="SMF57744.1"/>
    <property type="molecule type" value="Genomic_DNA"/>
</dbReference>
<accession>A0A1X7FS25</accession>
<evidence type="ECO:0000313" key="2">
    <source>
        <dbReference type="Proteomes" id="UP000192911"/>
    </source>
</evidence>
<dbReference type="AlphaFoldDB" id="A0A1X7FS25"/>
<organism evidence="1 2">
    <name type="scientific">Trinickia caryophylli</name>
    <name type="common">Paraburkholderia caryophylli</name>
    <dbReference type="NCBI Taxonomy" id="28094"/>
    <lineage>
        <taxon>Bacteria</taxon>
        <taxon>Pseudomonadati</taxon>
        <taxon>Pseudomonadota</taxon>
        <taxon>Betaproteobacteria</taxon>
        <taxon>Burkholderiales</taxon>
        <taxon>Burkholderiaceae</taxon>
        <taxon>Trinickia</taxon>
    </lineage>
</organism>
<dbReference type="GeneID" id="95552872"/>